<evidence type="ECO:0000313" key="1">
    <source>
        <dbReference type="EMBL" id="QFG00630.1"/>
    </source>
</evidence>
<evidence type="ECO:0008006" key="3">
    <source>
        <dbReference type="Google" id="ProtNLM"/>
    </source>
</evidence>
<proteinExistence type="predicted"/>
<accession>A0A5J6SST4</accession>
<keyword evidence="2" id="KW-1185">Reference proteome</keyword>
<sequence length="244" mass="28108">MKGSLLTTALVTVTHDPEGRNIKIFKELQYTLEAIYSKLFITISEESSLDLIKEIEKSKFKYKIIPKNGAAYARREALKFALTGESQHYHYCDFDRLLTWGKNYITELKEVVEDIPNHDYLIIGRTERAMNTHPIEWIETEKITNRIFSIELGKDADVTAGSCAFSRISADFINQYSKEKMTDAEWAMIALRIAKRQVAYCAVEGLEYQEEINGLNRNVSESERWYSRLNLSLIISQTAMKVGK</sequence>
<dbReference type="EMBL" id="CP031223">
    <property type="protein sequence ID" value="QFG00630.1"/>
    <property type="molecule type" value="Genomic_DNA"/>
</dbReference>
<name>A0A5J6SST4_9BACI</name>
<dbReference type="RefSeq" id="WP_151701511.1">
    <property type="nucleotide sequence ID" value="NZ_CP031223.1"/>
</dbReference>
<gene>
    <name evidence="1" type="ORF">PB01_18550</name>
</gene>
<dbReference type="KEGG" id="psyo:PB01_18550"/>
<dbReference type="OrthoDB" id="1902160at2"/>
<protein>
    <recommendedName>
        <fullName evidence="3">Glycosyltransferase</fullName>
    </recommendedName>
</protein>
<organism evidence="1 2">
    <name type="scientific">Psychrobacillus glaciei</name>
    <dbReference type="NCBI Taxonomy" id="2283160"/>
    <lineage>
        <taxon>Bacteria</taxon>
        <taxon>Bacillati</taxon>
        <taxon>Bacillota</taxon>
        <taxon>Bacilli</taxon>
        <taxon>Bacillales</taxon>
        <taxon>Bacillaceae</taxon>
        <taxon>Psychrobacillus</taxon>
    </lineage>
</organism>
<dbReference type="Proteomes" id="UP000325517">
    <property type="component" value="Chromosome"/>
</dbReference>
<reference evidence="1 2" key="1">
    <citation type="submission" date="2018-07" db="EMBL/GenBank/DDBJ databases">
        <title>Complete genome sequence of Psychrobacillus sp. PB01, isolated from iceberg, and comparative genome analysis of Psychrobacillus strains.</title>
        <authorList>
            <person name="Lee P.C."/>
        </authorList>
    </citation>
    <scope>NUCLEOTIDE SEQUENCE [LARGE SCALE GENOMIC DNA]</scope>
    <source>
        <strain evidence="1 2">PB01</strain>
    </source>
</reference>
<evidence type="ECO:0000313" key="2">
    <source>
        <dbReference type="Proteomes" id="UP000325517"/>
    </source>
</evidence>
<dbReference type="AlphaFoldDB" id="A0A5J6SST4"/>